<sequence length="117" mass="13392">MPLNPRTTPRRIDHPERAFQNFVVDRPGRIIIVGHHLSAKTHIRCLVRHISLYGALLEVSPYLTFPSNFFLEIIGIKDEIGCTVISREEEFVTVGFNMLIAQEFLTHVIRLGNTTTH</sequence>
<evidence type="ECO:0000313" key="1">
    <source>
        <dbReference type="EMBL" id="PWE58231.1"/>
    </source>
</evidence>
<accession>A0A2U2DY37</accession>
<protein>
    <recommendedName>
        <fullName evidence="3">PilZ domain-containing protein</fullName>
    </recommendedName>
</protein>
<evidence type="ECO:0008006" key="3">
    <source>
        <dbReference type="Google" id="ProtNLM"/>
    </source>
</evidence>
<keyword evidence="2" id="KW-1185">Reference proteome</keyword>
<dbReference type="OrthoDB" id="8277660at2"/>
<evidence type="ECO:0000313" key="2">
    <source>
        <dbReference type="Proteomes" id="UP000245252"/>
    </source>
</evidence>
<dbReference type="Proteomes" id="UP000245252">
    <property type="component" value="Unassembled WGS sequence"/>
</dbReference>
<proteinExistence type="predicted"/>
<dbReference type="RefSeq" id="WP_109456749.1">
    <property type="nucleotide sequence ID" value="NZ_QFBC01000001.1"/>
</dbReference>
<reference evidence="1 2" key="1">
    <citation type="submission" date="2018-05" db="EMBL/GenBank/DDBJ databases">
        <title>The draft genome of strain NS-104.</title>
        <authorList>
            <person name="Hang P."/>
            <person name="Jiang J."/>
        </authorList>
    </citation>
    <scope>NUCLEOTIDE SEQUENCE [LARGE SCALE GENOMIC DNA]</scope>
    <source>
        <strain evidence="1 2">NS-104</strain>
    </source>
</reference>
<organism evidence="1 2">
    <name type="scientific">Metarhizobium album</name>
    <dbReference type="NCBI Taxonomy" id="2182425"/>
    <lineage>
        <taxon>Bacteria</taxon>
        <taxon>Pseudomonadati</taxon>
        <taxon>Pseudomonadota</taxon>
        <taxon>Alphaproteobacteria</taxon>
        <taxon>Hyphomicrobiales</taxon>
        <taxon>Rhizobiaceae</taxon>
        <taxon>Metarhizobium</taxon>
    </lineage>
</organism>
<name>A0A2U2DY37_9HYPH</name>
<gene>
    <name evidence="1" type="ORF">DEM27_03380</name>
</gene>
<comment type="caution">
    <text evidence="1">The sequence shown here is derived from an EMBL/GenBank/DDBJ whole genome shotgun (WGS) entry which is preliminary data.</text>
</comment>
<dbReference type="AlphaFoldDB" id="A0A2U2DY37"/>
<dbReference type="EMBL" id="QFBC01000001">
    <property type="protein sequence ID" value="PWE58231.1"/>
    <property type="molecule type" value="Genomic_DNA"/>
</dbReference>